<sequence>MGLEGRGRMQGGLLKLRMAGSVGLVAAIVIAAVTIAEEKARAGERREKRENAIVHVIYGCDLVSSTQREMDEVFGEIMGCGFGSDSIMLRLLRCSMDKAHENVQSTDGAIELLNARSKFYELAMVLVEGCSKLIEEKAEVPESNREKMLLDLTESGDMVRGRLMELKLGMIEKDRELMERLENECRLRQALELREMELVSLRAKLELERTKTEETENFLSGDEGKEGDFCYLKNSVDRQVSNIKQKLEDERISLSSASDFYGYDGFEAIQLNHFLRPEQNIIIEQMSSDIDGLQGTLDLAFGRMQSVEMRPLEKQWRWGIEDDIMVILIKGFMNNLHYNFETELKNRAKQAHASFLMTEHWEELVDEITNLHHELEALCFSNEGQRKRVKDSNNCSETSIGIRRTSSEPLPEFYYVEEPHEEEQDRDQSHYVAKMIKNHETIIRKQREELNWLKREILQEKVSLSIRRLKDPNNLATRIQEVITRLGNVIKWDAKFGDYKGVYEQENLLDEEKIMGFHSLAYFGEKERRTYLNEEIRKLKQEKDDSNLQTILMEETYVIIFRGLIKDFYLELDNYEIDSEIRSDICMHFFGEMVSEWNLNFETKDFGIRVGEKVYYTVCSSTAKEFFCDQNAQVESHVEEPTSSRSLSNYLKSKVSEDVFGEFFQEMAEEFKGETNCHATGDHIKEERYHVIVDETVKNFERTSAYWCIERILTEDIYMVFFRETIKEWKMERDDYNSENLIREEIYNFVIVEAVKDAYIFLRESEVPNHESAKSSEGGGEENLVRKIDFLLKCFEVEEDLMLKASCEIKEHNANNGLVASECEEVDERYAIEWLLTEEESTFSSVSDKLDTALQQMLVSKVILRELQDSLGLAIGNIGKDHDKEYPFFQLNDNQILQLNLSDSMFSPLIRFQQMLLDFECLVDLLGDQVAVLLGLLEKIYLVLDQYSPVLSLYFPVSDILKLIEKELSGVDSHTTR</sequence>
<organism evidence="1 2">
    <name type="scientific">Camellia sinensis var. sinensis</name>
    <name type="common">China tea</name>
    <dbReference type="NCBI Taxonomy" id="542762"/>
    <lineage>
        <taxon>Eukaryota</taxon>
        <taxon>Viridiplantae</taxon>
        <taxon>Streptophyta</taxon>
        <taxon>Embryophyta</taxon>
        <taxon>Tracheophyta</taxon>
        <taxon>Spermatophyta</taxon>
        <taxon>Magnoliopsida</taxon>
        <taxon>eudicotyledons</taxon>
        <taxon>Gunneridae</taxon>
        <taxon>Pentapetalae</taxon>
        <taxon>asterids</taxon>
        <taxon>Ericales</taxon>
        <taxon>Theaceae</taxon>
        <taxon>Camellia</taxon>
    </lineage>
</organism>
<reference evidence="1 2" key="1">
    <citation type="journal article" date="2018" name="Proc. Natl. Acad. Sci. U.S.A.">
        <title>Draft genome sequence of Camellia sinensis var. sinensis provides insights into the evolution of the tea genome and tea quality.</title>
        <authorList>
            <person name="Wei C."/>
            <person name="Yang H."/>
            <person name="Wang S."/>
            <person name="Zhao J."/>
            <person name="Liu C."/>
            <person name="Gao L."/>
            <person name="Xia E."/>
            <person name="Lu Y."/>
            <person name="Tai Y."/>
            <person name="She G."/>
            <person name="Sun J."/>
            <person name="Cao H."/>
            <person name="Tong W."/>
            <person name="Gao Q."/>
            <person name="Li Y."/>
            <person name="Deng W."/>
            <person name="Jiang X."/>
            <person name="Wang W."/>
            <person name="Chen Q."/>
            <person name="Zhang S."/>
            <person name="Li H."/>
            <person name="Wu J."/>
            <person name="Wang P."/>
            <person name="Li P."/>
            <person name="Shi C."/>
            <person name="Zheng F."/>
            <person name="Jian J."/>
            <person name="Huang B."/>
            <person name="Shan D."/>
            <person name="Shi M."/>
            <person name="Fang C."/>
            <person name="Yue Y."/>
            <person name="Li F."/>
            <person name="Li D."/>
            <person name="Wei S."/>
            <person name="Han B."/>
            <person name="Jiang C."/>
            <person name="Yin Y."/>
            <person name="Xia T."/>
            <person name="Zhang Z."/>
            <person name="Bennetzen J.L."/>
            <person name="Zhao S."/>
            <person name="Wan X."/>
        </authorList>
    </citation>
    <scope>NUCLEOTIDE SEQUENCE [LARGE SCALE GENOMIC DNA]</scope>
    <source>
        <strain evidence="2">cv. Shuchazao</strain>
        <tissue evidence="1">Leaf</tissue>
    </source>
</reference>
<protein>
    <recommendedName>
        <fullName evidence="3">WPP domain-associated protein</fullName>
    </recommendedName>
</protein>
<proteinExistence type="predicted"/>
<dbReference type="EMBL" id="SDRB02011354">
    <property type="protein sequence ID" value="THG01675.1"/>
    <property type="molecule type" value="Genomic_DNA"/>
</dbReference>
<dbReference type="PANTHER" id="PTHR33883:SF7">
    <property type="entry name" value="OS04G0521600 PROTEIN"/>
    <property type="match status" value="1"/>
</dbReference>
<accession>A0A4S4DG62</accession>
<keyword evidence="2" id="KW-1185">Reference proteome</keyword>
<dbReference type="AlphaFoldDB" id="A0A4S4DG62"/>
<comment type="caution">
    <text evidence="1">The sequence shown here is derived from an EMBL/GenBank/DDBJ whole genome shotgun (WGS) entry which is preliminary data.</text>
</comment>
<dbReference type="STRING" id="542762.A0A4S4DG62"/>
<evidence type="ECO:0008006" key="3">
    <source>
        <dbReference type="Google" id="ProtNLM"/>
    </source>
</evidence>
<evidence type="ECO:0000313" key="2">
    <source>
        <dbReference type="Proteomes" id="UP000306102"/>
    </source>
</evidence>
<dbReference type="PANTHER" id="PTHR33883">
    <property type="entry name" value="WPP DOMAIN-ASSOCIATED PROTEIN"/>
    <property type="match status" value="1"/>
</dbReference>
<gene>
    <name evidence="1" type="ORF">TEA_004403</name>
</gene>
<dbReference type="InterPro" id="IPR037490">
    <property type="entry name" value="WAP"/>
</dbReference>
<dbReference type="Proteomes" id="UP000306102">
    <property type="component" value="Unassembled WGS sequence"/>
</dbReference>
<evidence type="ECO:0000313" key="1">
    <source>
        <dbReference type="EMBL" id="THG01675.1"/>
    </source>
</evidence>
<name>A0A4S4DG62_CAMSN</name>